<dbReference type="Pfam" id="PF00520">
    <property type="entry name" value="Ion_trans"/>
    <property type="match status" value="1"/>
</dbReference>
<feature type="transmembrane region" description="Helical" evidence="13">
    <location>
        <begin position="45"/>
        <end position="64"/>
    </location>
</feature>
<gene>
    <name evidence="15" type="ORF">SPRG_19472</name>
</gene>
<dbReference type="InterPro" id="IPR005821">
    <property type="entry name" value="Ion_trans_dom"/>
</dbReference>
<keyword evidence="7 13" id="KW-1133">Transmembrane helix</keyword>
<evidence type="ECO:0000256" key="10">
    <source>
        <dbReference type="ARBA" id="ARBA00023303"/>
    </source>
</evidence>
<keyword evidence="9 13" id="KW-0472">Membrane</keyword>
<dbReference type="OrthoDB" id="10035564at2759"/>
<keyword evidence="3" id="KW-0633">Potassium transport</keyword>
<proteinExistence type="predicted"/>
<dbReference type="Pfam" id="PF03493">
    <property type="entry name" value="BK_channel_a"/>
    <property type="match status" value="1"/>
</dbReference>
<dbReference type="Proteomes" id="UP000030745">
    <property type="component" value="Unassembled WGS sequence"/>
</dbReference>
<dbReference type="STRING" id="695850.A0A067CZN8"/>
<organism evidence="15 16">
    <name type="scientific">Saprolegnia parasitica (strain CBS 223.65)</name>
    <dbReference type="NCBI Taxonomy" id="695850"/>
    <lineage>
        <taxon>Eukaryota</taxon>
        <taxon>Sar</taxon>
        <taxon>Stramenopiles</taxon>
        <taxon>Oomycota</taxon>
        <taxon>Saprolegniomycetes</taxon>
        <taxon>Saprolegniales</taxon>
        <taxon>Saprolegniaceae</taxon>
        <taxon>Saprolegnia</taxon>
    </lineage>
</organism>
<feature type="transmembrane region" description="Helical" evidence="13">
    <location>
        <begin position="84"/>
        <end position="102"/>
    </location>
</feature>
<evidence type="ECO:0000256" key="8">
    <source>
        <dbReference type="ARBA" id="ARBA00023065"/>
    </source>
</evidence>
<dbReference type="RefSeq" id="XP_012197400.1">
    <property type="nucleotide sequence ID" value="XM_012342010.1"/>
</dbReference>
<evidence type="ECO:0000256" key="1">
    <source>
        <dbReference type="ARBA" id="ARBA00004141"/>
    </source>
</evidence>
<dbReference type="VEuPathDB" id="FungiDB:SPRG_19472"/>
<feature type="domain" description="RCK N-terminal" evidence="14">
    <location>
        <begin position="295"/>
        <end position="434"/>
    </location>
</feature>
<dbReference type="PRINTS" id="PR00169">
    <property type="entry name" value="KCHANNEL"/>
</dbReference>
<dbReference type="Gene3D" id="1.20.120.350">
    <property type="entry name" value="Voltage-gated potassium channels. Chain C"/>
    <property type="match status" value="1"/>
</dbReference>
<evidence type="ECO:0000256" key="11">
    <source>
        <dbReference type="ARBA" id="ARBA00029579"/>
    </source>
</evidence>
<dbReference type="InterPro" id="IPR027359">
    <property type="entry name" value="Volt_channel_dom_sf"/>
</dbReference>
<dbReference type="PANTHER" id="PTHR10027">
    <property type="entry name" value="CALCIUM-ACTIVATED POTASSIUM CHANNEL ALPHA CHAIN"/>
    <property type="match status" value="1"/>
</dbReference>
<dbReference type="InterPro" id="IPR003929">
    <property type="entry name" value="K_chnl_BK_asu"/>
</dbReference>
<feature type="transmembrane region" description="Helical" evidence="13">
    <location>
        <begin position="173"/>
        <end position="193"/>
    </location>
</feature>
<dbReference type="Gene3D" id="1.10.287.70">
    <property type="match status" value="1"/>
</dbReference>
<dbReference type="Pfam" id="PF22614">
    <property type="entry name" value="Slo-like_RCK"/>
    <property type="match status" value="2"/>
</dbReference>
<keyword evidence="16" id="KW-1185">Reference proteome</keyword>
<dbReference type="KEGG" id="spar:SPRG_19472"/>
<sequence>MQHVRRQLKRLVGVAVATRNKLIKQRKRGESLRKWVGRNLDNSRLAAILDLYQVLLGVIVTGMYSLRNWDMWDTSLDSMTTRYIQAFFGTVFLSDYLLRLYAADNRKAHILAPLAIMDFLAILPQFIELLVPDSFSRKHFLWVTGIKTLRPFRCLCCFRLLAFANTARQRETFVLFSAVICIIICFGSTQQAIEACPCMQNATIDPTNCSIWEKDDLDGACTDLPIYNAMYFVVITIATLGYGDIAPRTQMGRLAVIVLIIASSVLLPLQISTLSDVLNRETEYDKAFTERKEKTPHVLICGEVGSGALDFFLRQFLHPNKMNWKDKVVILCPSLPSHNLKRILLNGAYEQRVVYLQGSAMSDADLQRASASTARLCFVLANKLSPDADQSDTASNFITISLRHFNKHVPIFVQVLKSDNIGHLHLSGATNVLCVDQLKMAILAKSCLMPGTAAFLCSVLLPFARPWVSGTRDATWASVFLQGCSHDLYEVAIPAYLDRLVTFTTLAHILFQEHHVREIGSDMTLHVLASTPDVGNLVATLSVSTLHRYRHVLDNFDRIAAAWSLTTFSTKMKTAAKESRDSILMAHQSIRTSASNVLARYSVISMRSQRRSYRSAIIPSCDHDSSLAPPEPSDARRSSIQDANTETGHVNGGSGPLFHASSKSRLSGVETPVTSYSPPLSYVAFISVTIPPNLSDHIVLCGQPNHLRDFIAPLRQLRRRGTIGAPTRDAVPIVIISNRILSKKQYAGIQSFENVYYLRGSPLSLPVLSTARVAHSKRIVILRNCSELGNGENDVDPNDVMDQNMLDTDAITLHRFLTDVCAAQHSDDLPRPTIMIELSRPNSLRFLKDPTLNYHDDDDAMKLLTKQAIARVDDPLDHICNPLYASGKVFVSNALDAVLGTCNKYGSLLELLQLLVLGETSAGAVQGLDQIDVPALQLGRPYGACYEDLLLHQGILCLGIYRARPEADTSYVVVNPSPGLVLDRADKLFVLR</sequence>
<dbReference type="EMBL" id="KK583196">
    <property type="protein sequence ID" value="KDO31996.1"/>
    <property type="molecule type" value="Genomic_DNA"/>
</dbReference>
<name>A0A067CZN8_SAPPC</name>
<dbReference type="AlphaFoldDB" id="A0A067CZN8"/>
<evidence type="ECO:0000256" key="3">
    <source>
        <dbReference type="ARBA" id="ARBA00022538"/>
    </source>
</evidence>
<keyword evidence="8" id="KW-0406">Ion transport</keyword>
<evidence type="ECO:0000256" key="7">
    <source>
        <dbReference type="ARBA" id="ARBA00022989"/>
    </source>
</evidence>
<evidence type="ECO:0000313" key="16">
    <source>
        <dbReference type="Proteomes" id="UP000030745"/>
    </source>
</evidence>
<dbReference type="SUPFAM" id="SSF51735">
    <property type="entry name" value="NAD(P)-binding Rossmann-fold domains"/>
    <property type="match status" value="1"/>
</dbReference>
<evidence type="ECO:0000256" key="12">
    <source>
        <dbReference type="SAM" id="MobiDB-lite"/>
    </source>
</evidence>
<evidence type="ECO:0000256" key="4">
    <source>
        <dbReference type="ARBA" id="ARBA00022692"/>
    </source>
</evidence>
<keyword evidence="6" id="KW-0630">Potassium</keyword>
<dbReference type="InterPro" id="IPR036291">
    <property type="entry name" value="NAD(P)-bd_dom_sf"/>
</dbReference>
<keyword evidence="2" id="KW-0813">Transport</keyword>
<keyword evidence="4 13" id="KW-0812">Transmembrane</keyword>
<keyword evidence="10" id="KW-0407">Ion channel</keyword>
<dbReference type="GeneID" id="24140832"/>
<accession>A0A067CZN8</accession>
<evidence type="ECO:0000313" key="15">
    <source>
        <dbReference type="EMBL" id="KDO31996.1"/>
    </source>
</evidence>
<comment type="subcellular location">
    <subcellularLocation>
        <location evidence="1">Membrane</location>
        <topology evidence="1">Multi-pass membrane protein</topology>
    </subcellularLocation>
</comment>
<evidence type="ECO:0000256" key="9">
    <source>
        <dbReference type="ARBA" id="ARBA00023136"/>
    </source>
</evidence>
<feature type="transmembrane region" description="Helical" evidence="13">
    <location>
        <begin position="224"/>
        <end position="242"/>
    </location>
</feature>
<evidence type="ECO:0000259" key="14">
    <source>
        <dbReference type="PROSITE" id="PS51201"/>
    </source>
</evidence>
<dbReference type="GO" id="GO:0016020">
    <property type="term" value="C:membrane"/>
    <property type="evidence" value="ECO:0007669"/>
    <property type="project" value="UniProtKB-SubCell"/>
</dbReference>
<protein>
    <recommendedName>
        <fullName evidence="11">BK channel</fullName>
    </recommendedName>
</protein>
<feature type="region of interest" description="Disordered" evidence="12">
    <location>
        <begin position="620"/>
        <end position="657"/>
    </location>
</feature>
<reference evidence="15 16" key="1">
    <citation type="journal article" date="2013" name="PLoS Genet.">
        <title>Distinctive expansion of potential virulence genes in the genome of the oomycete fish pathogen Saprolegnia parasitica.</title>
        <authorList>
            <person name="Jiang R.H."/>
            <person name="de Bruijn I."/>
            <person name="Haas B.J."/>
            <person name="Belmonte R."/>
            <person name="Lobach L."/>
            <person name="Christie J."/>
            <person name="van den Ackerveken G."/>
            <person name="Bottin A."/>
            <person name="Bulone V."/>
            <person name="Diaz-Moreno S.M."/>
            <person name="Dumas B."/>
            <person name="Fan L."/>
            <person name="Gaulin E."/>
            <person name="Govers F."/>
            <person name="Grenville-Briggs L.J."/>
            <person name="Horner N.R."/>
            <person name="Levin J.Z."/>
            <person name="Mammella M."/>
            <person name="Meijer H.J."/>
            <person name="Morris P."/>
            <person name="Nusbaum C."/>
            <person name="Oome S."/>
            <person name="Phillips A.J."/>
            <person name="van Rooyen D."/>
            <person name="Rzeszutek E."/>
            <person name="Saraiva M."/>
            <person name="Secombes C.J."/>
            <person name="Seidl M.F."/>
            <person name="Snel B."/>
            <person name="Stassen J.H."/>
            <person name="Sykes S."/>
            <person name="Tripathy S."/>
            <person name="van den Berg H."/>
            <person name="Vega-Arreguin J.C."/>
            <person name="Wawra S."/>
            <person name="Young S.K."/>
            <person name="Zeng Q."/>
            <person name="Dieguez-Uribeondo J."/>
            <person name="Russ C."/>
            <person name="Tyler B.M."/>
            <person name="van West P."/>
        </authorList>
    </citation>
    <scope>NUCLEOTIDE SEQUENCE [LARGE SCALE GENOMIC DNA]</scope>
    <source>
        <strain evidence="15 16">CBS 223.65</strain>
    </source>
</reference>
<dbReference type="PANTHER" id="PTHR10027:SF10">
    <property type="entry name" value="SLOWPOKE 2, ISOFORM D"/>
    <property type="match status" value="1"/>
</dbReference>
<evidence type="ECO:0000256" key="6">
    <source>
        <dbReference type="ARBA" id="ARBA00022958"/>
    </source>
</evidence>
<keyword evidence="5" id="KW-0631">Potassium channel</keyword>
<dbReference type="PROSITE" id="PS51201">
    <property type="entry name" value="RCK_N"/>
    <property type="match status" value="1"/>
</dbReference>
<evidence type="ECO:0000256" key="13">
    <source>
        <dbReference type="SAM" id="Phobius"/>
    </source>
</evidence>
<evidence type="ECO:0000256" key="5">
    <source>
        <dbReference type="ARBA" id="ARBA00022826"/>
    </source>
</evidence>
<dbReference type="SUPFAM" id="SSF81324">
    <property type="entry name" value="Voltage-gated potassium channels"/>
    <property type="match status" value="1"/>
</dbReference>
<dbReference type="InterPro" id="IPR047871">
    <property type="entry name" value="K_chnl_Slo-like"/>
</dbReference>
<feature type="transmembrane region" description="Helical" evidence="13">
    <location>
        <begin position="254"/>
        <end position="271"/>
    </location>
</feature>
<dbReference type="Gene3D" id="3.40.50.720">
    <property type="entry name" value="NAD(P)-binding Rossmann-like Domain"/>
    <property type="match status" value="2"/>
</dbReference>
<dbReference type="InterPro" id="IPR003148">
    <property type="entry name" value="RCK_N"/>
</dbReference>
<dbReference type="GO" id="GO:0005267">
    <property type="term" value="F:potassium channel activity"/>
    <property type="evidence" value="ECO:0007669"/>
    <property type="project" value="UniProtKB-KW"/>
</dbReference>
<evidence type="ECO:0000256" key="2">
    <source>
        <dbReference type="ARBA" id="ARBA00022448"/>
    </source>
</evidence>